<comment type="caution">
    <text evidence="1">The sequence shown here is derived from an EMBL/GenBank/DDBJ whole genome shotgun (WGS) entry which is preliminary data.</text>
</comment>
<proteinExistence type="predicted"/>
<reference evidence="1 2" key="1">
    <citation type="submission" date="2011-12" db="EMBL/GenBank/DDBJ databases">
        <title>Whole genome shotgun sequence of Arthrobacter globiformis NBRC 12137.</title>
        <authorList>
            <person name="Miyazawa S."/>
            <person name="Hosoyama A."/>
            <person name="Tsuchikane K."/>
            <person name="Katsumata H."/>
            <person name="Yamazaki S."/>
            <person name="Fujita N."/>
        </authorList>
    </citation>
    <scope>NUCLEOTIDE SEQUENCE [LARGE SCALE GENOMIC DNA]</scope>
    <source>
        <strain evidence="1 2">NBRC 12137</strain>
    </source>
</reference>
<dbReference type="STRING" id="1077972.ARGLB_028_00140"/>
<dbReference type="RefSeq" id="WP_003799497.1">
    <property type="nucleotide sequence ID" value="NZ_BAEG01000028.1"/>
</dbReference>
<dbReference type="AlphaFoldDB" id="H0QJ88"/>
<name>H0QJ88_ARTG1</name>
<dbReference type="Proteomes" id="UP000003828">
    <property type="component" value="Unassembled WGS sequence"/>
</dbReference>
<evidence type="ECO:0000313" key="2">
    <source>
        <dbReference type="Proteomes" id="UP000003828"/>
    </source>
</evidence>
<gene>
    <name evidence="1" type="ORF">ARGLB_028_00140</name>
</gene>
<protein>
    <submittedName>
        <fullName evidence="1">Uncharacterized protein</fullName>
    </submittedName>
</protein>
<accession>H0QJ88</accession>
<organism evidence="1 2">
    <name type="scientific">Arthrobacter globiformis (strain ATCC 8010 / DSM 20124 / JCM 1332 / NBRC 12137 / NCIMB 8907 / NRRL B-2979 / 168)</name>
    <dbReference type="NCBI Taxonomy" id="1077972"/>
    <lineage>
        <taxon>Bacteria</taxon>
        <taxon>Bacillati</taxon>
        <taxon>Actinomycetota</taxon>
        <taxon>Actinomycetes</taxon>
        <taxon>Micrococcales</taxon>
        <taxon>Micrococcaceae</taxon>
        <taxon>Arthrobacter</taxon>
    </lineage>
</organism>
<keyword evidence="2" id="KW-1185">Reference proteome</keyword>
<dbReference type="OrthoDB" id="9819928at2"/>
<dbReference type="EMBL" id="BAEG01000028">
    <property type="protein sequence ID" value="GAB12889.1"/>
    <property type="molecule type" value="Genomic_DNA"/>
</dbReference>
<evidence type="ECO:0000313" key="1">
    <source>
        <dbReference type="EMBL" id="GAB12889.1"/>
    </source>
</evidence>
<sequence>MDLRDFVAEARLWNRDPGPQSNALVKKLRAETPETILDLYEQLIRRAAALFQVWSSRPEPRAFFDAHRARKKGKRPQDPDPLAPPLLGRFSEPVPVSYDEWLLGWCYHQVLVGNDPPPSDFHFVNHPDRPSFLEFFEGMNGRSLLFDFQNAYERSTNRLWPLTPREKDREFLQYLEQREHAPHRVQLYRATAREATIDINASEEWRQWWLSGPLRALEFSIAESQRLPYPGAAPMQRGDTPTSVRMRKTGLTVTGTITPNLDRILDTDEPNIGQLVMTDMAVLLLKVHQKYAFGREMPEAK</sequence>